<evidence type="ECO:0000313" key="13">
    <source>
        <dbReference type="EMBL" id="KAK1899034.1"/>
    </source>
</evidence>
<evidence type="ECO:0000256" key="1">
    <source>
        <dbReference type="ARBA" id="ARBA00004123"/>
    </source>
</evidence>
<dbReference type="InterPro" id="IPR036638">
    <property type="entry name" value="HLH_DNA-bd_sf"/>
</dbReference>
<evidence type="ECO:0000256" key="9">
    <source>
        <dbReference type="SAM" id="Coils"/>
    </source>
</evidence>
<feature type="transmembrane region" description="Helical" evidence="11">
    <location>
        <begin position="28"/>
        <end position="52"/>
    </location>
</feature>
<evidence type="ECO:0000256" key="11">
    <source>
        <dbReference type="SAM" id="Phobius"/>
    </source>
</evidence>
<feature type="compositionally biased region" description="Low complexity" evidence="10">
    <location>
        <begin position="559"/>
        <end position="574"/>
    </location>
</feature>
<dbReference type="GO" id="GO:0005634">
    <property type="term" value="C:nucleus"/>
    <property type="evidence" value="ECO:0007669"/>
    <property type="project" value="UniProtKB-SubCell"/>
</dbReference>
<keyword evidence="5" id="KW-0238">DNA-binding</keyword>
<dbReference type="Pfam" id="PF15951">
    <property type="entry name" value="MITF_TFEB_C_3_N"/>
    <property type="match status" value="1"/>
</dbReference>
<reference evidence="13" key="1">
    <citation type="submission" date="2023-04" db="EMBL/GenBank/DDBJ databases">
        <title>Chromosome-level genome of Chaenocephalus aceratus.</title>
        <authorList>
            <person name="Park H."/>
        </authorList>
    </citation>
    <scope>NUCLEOTIDE SEQUENCE</scope>
    <source>
        <strain evidence="13">DE</strain>
        <tissue evidence="13">Muscle</tissue>
    </source>
</reference>
<dbReference type="GO" id="GO:0046983">
    <property type="term" value="F:protein dimerization activity"/>
    <property type="evidence" value="ECO:0007669"/>
    <property type="project" value="InterPro"/>
</dbReference>
<feature type="compositionally biased region" description="Low complexity" evidence="10">
    <location>
        <begin position="469"/>
        <end position="497"/>
    </location>
</feature>
<dbReference type="CDD" id="cd18926">
    <property type="entry name" value="bHLHzip_MITF"/>
    <property type="match status" value="1"/>
</dbReference>
<dbReference type="PANTHER" id="PTHR45776:SF3">
    <property type="entry name" value="TRANSCRIPTION FACTOR E3"/>
    <property type="match status" value="1"/>
</dbReference>
<keyword evidence="9" id="KW-0175">Coiled coil</keyword>
<evidence type="ECO:0000256" key="6">
    <source>
        <dbReference type="ARBA" id="ARBA00023159"/>
    </source>
</evidence>
<dbReference type="AlphaFoldDB" id="A0AAD9CCL1"/>
<keyword evidence="14" id="KW-1185">Reference proteome</keyword>
<evidence type="ECO:0000313" key="14">
    <source>
        <dbReference type="Proteomes" id="UP001228049"/>
    </source>
</evidence>
<evidence type="ECO:0000256" key="4">
    <source>
        <dbReference type="ARBA" id="ARBA00023015"/>
    </source>
</evidence>
<feature type="coiled-coil region" evidence="9">
    <location>
        <begin position="423"/>
        <end position="464"/>
    </location>
</feature>
<comment type="similarity">
    <text evidence="3">Belongs to the MiT/TFE family.</text>
</comment>
<dbReference type="InterPro" id="IPR031867">
    <property type="entry name" value="MiT/TFE_N"/>
</dbReference>
<keyword evidence="4" id="KW-0805">Transcription regulation</keyword>
<dbReference type="GO" id="GO:0000978">
    <property type="term" value="F:RNA polymerase II cis-regulatory region sequence-specific DNA binding"/>
    <property type="evidence" value="ECO:0007669"/>
    <property type="project" value="TreeGrafter"/>
</dbReference>
<sequence>MEEVYANIDDVQTLSSKSSTIQEGPRRFLRASALGLGLLSVFLLAGLIGLTLHHHDVTEERERLKVSLTETTSEVFRLQCLMNKGFGMQHSLIMEEEIHSGVKRTVHTSLFSPMGGTTSPVGTMCIGSRQTCLSSGEMSSEPEQLGAGPLQTQTVFVILDSAETINLVRVESGIVADIEVDNLLPSDCDTFYQIKSQPISFSTSLAASSPMSSSLPSAMMSRVLMRQDLMRQQALEEEQKEVQTHLENPTRYHIQQAQRQQVRQYLSTAKTANQEPAGLPPSPFPHKLQPANKNEMEATVIDDIISLESSLNDEFLTMMDSSLQIATTLPVSGNMLDLYGGMATPTITVSNSCPADLHGIKREVNEVETKAFIKERQKKDNHNQIERRRRFNINDRIKELGGLIPKSSDPESRWNKGTILKASVDYIRKLQKEQHRAREMEERQRRLENTNHSLLLRIQELELQAGLNSSSSSSSLDPQTLLSPTLPQPFSSSSSSSLVTPSLGLDALSFVDLDDPHGVSGVFSPDLMSDVGLTELHGLLMEEGGGGVMSDPLLSCGASRSSSRRSSFSMEEDL</sequence>
<comment type="subcellular location">
    <subcellularLocation>
        <location evidence="2">Cytoplasm</location>
    </subcellularLocation>
    <subcellularLocation>
        <location evidence="1">Nucleus</location>
    </subcellularLocation>
</comment>
<dbReference type="GO" id="GO:0000981">
    <property type="term" value="F:DNA-binding transcription factor activity, RNA polymerase II-specific"/>
    <property type="evidence" value="ECO:0007669"/>
    <property type="project" value="TreeGrafter"/>
</dbReference>
<dbReference type="PROSITE" id="PS50888">
    <property type="entry name" value="BHLH"/>
    <property type="match status" value="1"/>
</dbReference>
<accession>A0AAD9CCL1</accession>
<dbReference type="SMART" id="SM00353">
    <property type="entry name" value="HLH"/>
    <property type="match status" value="1"/>
</dbReference>
<dbReference type="PANTHER" id="PTHR45776">
    <property type="entry name" value="MIP04163P"/>
    <property type="match status" value="1"/>
</dbReference>
<evidence type="ECO:0000256" key="2">
    <source>
        <dbReference type="ARBA" id="ARBA00004496"/>
    </source>
</evidence>
<dbReference type="EMBL" id="JASDAP010000008">
    <property type="protein sequence ID" value="KAK1899034.1"/>
    <property type="molecule type" value="Genomic_DNA"/>
</dbReference>
<comment type="caution">
    <text evidence="13">The sequence shown here is derived from an EMBL/GenBank/DDBJ whole genome shotgun (WGS) entry which is preliminary data.</text>
</comment>
<evidence type="ECO:0000256" key="10">
    <source>
        <dbReference type="SAM" id="MobiDB-lite"/>
    </source>
</evidence>
<dbReference type="InterPro" id="IPR021802">
    <property type="entry name" value="MiT/TFE_C"/>
</dbReference>
<protein>
    <submittedName>
        <fullName evidence="13">Transcription factor E3</fullName>
    </submittedName>
</protein>
<dbReference type="InterPro" id="IPR011598">
    <property type="entry name" value="bHLH_dom"/>
</dbReference>
<keyword evidence="6" id="KW-0010">Activator</keyword>
<feature type="region of interest" description="Disordered" evidence="10">
    <location>
        <begin position="468"/>
        <end position="497"/>
    </location>
</feature>
<gene>
    <name evidence="13" type="ORF">KUDE01_018556</name>
</gene>
<keyword evidence="7" id="KW-0804">Transcription</keyword>
<name>A0AAD9CCL1_DISEL</name>
<feature type="domain" description="BHLH" evidence="12">
    <location>
        <begin position="377"/>
        <end position="430"/>
    </location>
</feature>
<dbReference type="Pfam" id="PF11851">
    <property type="entry name" value="DUF3371"/>
    <property type="match status" value="1"/>
</dbReference>
<keyword evidence="8" id="KW-0539">Nucleus</keyword>
<dbReference type="GO" id="GO:0005737">
    <property type="term" value="C:cytoplasm"/>
    <property type="evidence" value="ECO:0007669"/>
    <property type="project" value="UniProtKB-SubCell"/>
</dbReference>
<dbReference type="FunFam" id="4.10.280.10:FF:000003">
    <property type="entry name" value="microphthalmia-associated transcription factor isoform X1"/>
    <property type="match status" value="1"/>
</dbReference>
<keyword evidence="11" id="KW-0812">Transmembrane</keyword>
<keyword evidence="11" id="KW-0472">Membrane</keyword>
<proteinExistence type="inferred from homology"/>
<keyword evidence="11" id="KW-1133">Transmembrane helix</keyword>
<organism evidence="13 14">
    <name type="scientific">Dissostichus eleginoides</name>
    <name type="common">Patagonian toothfish</name>
    <name type="synonym">Dissostichus amissus</name>
    <dbReference type="NCBI Taxonomy" id="100907"/>
    <lineage>
        <taxon>Eukaryota</taxon>
        <taxon>Metazoa</taxon>
        <taxon>Chordata</taxon>
        <taxon>Craniata</taxon>
        <taxon>Vertebrata</taxon>
        <taxon>Euteleostomi</taxon>
        <taxon>Actinopterygii</taxon>
        <taxon>Neopterygii</taxon>
        <taxon>Teleostei</taxon>
        <taxon>Neoteleostei</taxon>
        <taxon>Acanthomorphata</taxon>
        <taxon>Eupercaria</taxon>
        <taxon>Perciformes</taxon>
        <taxon>Notothenioidei</taxon>
        <taxon>Nototheniidae</taxon>
        <taxon>Dissostichus</taxon>
    </lineage>
</organism>
<dbReference type="Proteomes" id="UP001228049">
    <property type="component" value="Unassembled WGS sequence"/>
</dbReference>
<evidence type="ECO:0000256" key="8">
    <source>
        <dbReference type="ARBA" id="ARBA00023242"/>
    </source>
</evidence>
<evidence type="ECO:0000256" key="3">
    <source>
        <dbReference type="ARBA" id="ARBA00008289"/>
    </source>
</evidence>
<evidence type="ECO:0000256" key="5">
    <source>
        <dbReference type="ARBA" id="ARBA00023125"/>
    </source>
</evidence>
<dbReference type="Pfam" id="PF00010">
    <property type="entry name" value="HLH"/>
    <property type="match status" value="1"/>
</dbReference>
<feature type="region of interest" description="Disordered" evidence="10">
    <location>
        <begin position="555"/>
        <end position="574"/>
    </location>
</feature>
<dbReference type="Gene3D" id="4.10.280.10">
    <property type="entry name" value="Helix-loop-helix DNA-binding domain"/>
    <property type="match status" value="1"/>
</dbReference>
<evidence type="ECO:0000259" key="12">
    <source>
        <dbReference type="PROSITE" id="PS50888"/>
    </source>
</evidence>
<evidence type="ECO:0000256" key="7">
    <source>
        <dbReference type="ARBA" id="ARBA00023163"/>
    </source>
</evidence>
<dbReference type="SUPFAM" id="SSF47459">
    <property type="entry name" value="HLH, helix-loop-helix DNA-binding domain"/>
    <property type="match status" value="1"/>
</dbReference>